<accession>M0IPZ6</accession>
<dbReference type="RefSeq" id="WP_008317429.1">
    <property type="nucleotide sequence ID" value="NZ_AOLN01000001.1"/>
</dbReference>
<dbReference type="STRING" id="662479.C440_01130"/>
<reference evidence="2 3" key="1">
    <citation type="journal article" date="2014" name="PLoS Genet.">
        <title>Phylogenetically driven sequencing of extremely halophilic archaea reveals strategies for static and dynamic osmo-response.</title>
        <authorList>
            <person name="Becker E.A."/>
            <person name="Seitzer P.M."/>
            <person name="Tritt A."/>
            <person name="Larsen D."/>
            <person name="Krusor M."/>
            <person name="Yao A.I."/>
            <person name="Wu D."/>
            <person name="Madern D."/>
            <person name="Eisen J.A."/>
            <person name="Darling A.E."/>
            <person name="Facciotti M.T."/>
        </authorList>
    </citation>
    <scope>NUCLEOTIDE SEQUENCE [LARGE SCALE GENOMIC DNA]</scope>
    <source>
        <strain evidence="2 3">ATCC BAA-1512</strain>
    </source>
</reference>
<protein>
    <recommendedName>
        <fullName evidence="4">Nudix hydrolase domain-containing protein</fullName>
    </recommendedName>
</protein>
<dbReference type="Gene3D" id="3.90.79.10">
    <property type="entry name" value="Nucleoside Triphosphate Pyrophosphohydrolase"/>
    <property type="match status" value="1"/>
</dbReference>
<gene>
    <name evidence="2" type="ORF">C440_01130</name>
</gene>
<dbReference type="PATRIC" id="fig|662479.7.peg.234"/>
<dbReference type="OrthoDB" id="195398at2157"/>
<dbReference type="InterPro" id="IPR015797">
    <property type="entry name" value="NUDIX_hydrolase-like_dom_sf"/>
</dbReference>
<organism evidence="2 3">
    <name type="scientific">Haloferax mucosum ATCC BAA-1512</name>
    <dbReference type="NCBI Taxonomy" id="662479"/>
    <lineage>
        <taxon>Archaea</taxon>
        <taxon>Methanobacteriati</taxon>
        <taxon>Methanobacteriota</taxon>
        <taxon>Stenosarchaea group</taxon>
        <taxon>Halobacteria</taxon>
        <taxon>Halobacteriales</taxon>
        <taxon>Haloferacaceae</taxon>
        <taxon>Haloferax</taxon>
    </lineage>
</organism>
<dbReference type="AlphaFoldDB" id="M0IPZ6"/>
<evidence type="ECO:0000313" key="3">
    <source>
        <dbReference type="Proteomes" id="UP000011550"/>
    </source>
</evidence>
<comment type="caution">
    <text evidence="2">The sequence shown here is derived from an EMBL/GenBank/DDBJ whole genome shotgun (WGS) entry which is preliminary data.</text>
</comment>
<keyword evidence="3" id="KW-1185">Reference proteome</keyword>
<evidence type="ECO:0008006" key="4">
    <source>
        <dbReference type="Google" id="ProtNLM"/>
    </source>
</evidence>
<evidence type="ECO:0000256" key="1">
    <source>
        <dbReference type="SAM" id="MobiDB-lite"/>
    </source>
</evidence>
<sequence>MSEHTHPDEIAAESATERHLPDPAVLADREDIDYCEHTFVHEDGDFCERDYAGRAIVGVTNDAGEVLLQIHQESGAGVLPNVKVASDDDYVAEAVRGVSEQTGIDVEIEGIERCRLAKHDVEGEDTSIDATTHVVLSAAPVSDDDPHSDTDGVTAEWRDAVPEANRGLPADDDVRLFVE</sequence>
<feature type="region of interest" description="Disordered" evidence="1">
    <location>
        <begin position="1"/>
        <end position="23"/>
    </location>
</feature>
<name>M0IPZ6_9EURY</name>
<evidence type="ECO:0000313" key="2">
    <source>
        <dbReference type="EMBL" id="ELZ98916.1"/>
    </source>
</evidence>
<dbReference type="Proteomes" id="UP000011550">
    <property type="component" value="Unassembled WGS sequence"/>
</dbReference>
<dbReference type="EMBL" id="AOLN01000001">
    <property type="protein sequence ID" value="ELZ98916.1"/>
    <property type="molecule type" value="Genomic_DNA"/>
</dbReference>
<dbReference type="SUPFAM" id="SSF55811">
    <property type="entry name" value="Nudix"/>
    <property type="match status" value="1"/>
</dbReference>
<proteinExistence type="predicted"/>